<evidence type="ECO:0000256" key="4">
    <source>
        <dbReference type="PROSITE-ProRule" id="PRU01161"/>
    </source>
</evidence>
<dbReference type="PANTHER" id="PTHR14226:SF76">
    <property type="entry name" value="NTE FAMILY PROTEIN RSSA"/>
    <property type="match status" value="1"/>
</dbReference>
<reference evidence="6 7" key="1">
    <citation type="submission" date="2018-06" db="EMBL/GenBank/DDBJ databases">
        <authorList>
            <consortium name="Pathogen Informatics"/>
            <person name="Doyle S."/>
        </authorList>
    </citation>
    <scope>NUCLEOTIDE SEQUENCE [LARGE SCALE GENOMIC DNA]</scope>
    <source>
        <strain evidence="6 7">NCTC13067</strain>
    </source>
</reference>
<dbReference type="InterPro" id="IPR050301">
    <property type="entry name" value="NTE"/>
</dbReference>
<dbReference type="EMBL" id="UGTM01000001">
    <property type="protein sequence ID" value="SUB86582.1"/>
    <property type="molecule type" value="Genomic_DNA"/>
</dbReference>
<dbReference type="Proteomes" id="UP000255469">
    <property type="component" value="Unassembled WGS sequence"/>
</dbReference>
<organism evidence="6 7">
    <name type="scientific">Prevotella denticola</name>
    <dbReference type="NCBI Taxonomy" id="28129"/>
    <lineage>
        <taxon>Bacteria</taxon>
        <taxon>Pseudomonadati</taxon>
        <taxon>Bacteroidota</taxon>
        <taxon>Bacteroidia</taxon>
        <taxon>Bacteroidales</taxon>
        <taxon>Prevotellaceae</taxon>
        <taxon>Prevotella</taxon>
    </lineage>
</organism>
<dbReference type="SUPFAM" id="SSF52151">
    <property type="entry name" value="FabD/lysophospholipase-like"/>
    <property type="match status" value="1"/>
</dbReference>
<evidence type="ECO:0000256" key="1">
    <source>
        <dbReference type="ARBA" id="ARBA00022801"/>
    </source>
</evidence>
<accession>A0A379E2R9</accession>
<keyword evidence="1 4" id="KW-0378">Hydrolase</keyword>
<gene>
    <name evidence="6" type="primary">rssA_1</name>
    <name evidence="6" type="ORF">NCTC13067_00221</name>
</gene>
<dbReference type="AlphaFoldDB" id="A0A379E2R9"/>
<name>A0A379E2R9_9BACT</name>
<feature type="short sequence motif" description="GXGXXG" evidence="4">
    <location>
        <begin position="97"/>
        <end position="102"/>
    </location>
</feature>
<keyword evidence="2 4" id="KW-0442">Lipid degradation</keyword>
<feature type="short sequence motif" description="GXSXG" evidence="4">
    <location>
        <begin position="124"/>
        <end position="128"/>
    </location>
</feature>
<evidence type="ECO:0000256" key="2">
    <source>
        <dbReference type="ARBA" id="ARBA00022963"/>
    </source>
</evidence>
<dbReference type="PANTHER" id="PTHR14226">
    <property type="entry name" value="NEUROPATHY TARGET ESTERASE/SWISS CHEESE D.MELANOGASTER"/>
    <property type="match status" value="1"/>
</dbReference>
<sequence>MFQSFMLCKSKAGNSPMLFLEGPSRLSWIPAVSATPSVTARKSGEISVLSQKNSNFAVMKKTFLVFLMLVFCTLSVKAQQQKKTRKSRPRVGLVLGGGGAKGAAAIGVLKEIERAHIPVDYIAGTSIGAIIGGLYAQGYRAADLEKLFRSQNWLALLADRDTTLMGKVFKEEEGVCYLFGFPVRRKAGTERRKGFGMLHGDHIYHFLDSLVSHSPVRRGTVRRPIPFSCVAFDVRRRKEIVLDKGPLARNIRASMAIPGAYKPVKIDTLILVDGGMINNLPVDIVRKMGADIVIAVDLQQRKHDDYRSPFAFLKGLGGMIDWLAERPDIRKYNINRTKADLYINPDLGSYGVKDFRPKAIAAMLRIGEETGIMYRKQLATFMKDRSR</sequence>
<dbReference type="InterPro" id="IPR016035">
    <property type="entry name" value="Acyl_Trfase/lysoPLipase"/>
</dbReference>
<dbReference type="GO" id="GO:0016787">
    <property type="term" value="F:hydrolase activity"/>
    <property type="evidence" value="ECO:0007669"/>
    <property type="project" value="UniProtKB-UniRule"/>
</dbReference>
<dbReference type="Gene3D" id="3.40.1090.10">
    <property type="entry name" value="Cytosolic phospholipase A2 catalytic domain"/>
    <property type="match status" value="2"/>
</dbReference>
<dbReference type="GO" id="GO:0016042">
    <property type="term" value="P:lipid catabolic process"/>
    <property type="evidence" value="ECO:0007669"/>
    <property type="project" value="UniProtKB-UniRule"/>
</dbReference>
<evidence type="ECO:0000256" key="3">
    <source>
        <dbReference type="ARBA" id="ARBA00023098"/>
    </source>
</evidence>
<dbReference type="Pfam" id="PF01734">
    <property type="entry name" value="Patatin"/>
    <property type="match status" value="1"/>
</dbReference>
<evidence type="ECO:0000259" key="5">
    <source>
        <dbReference type="PROSITE" id="PS51635"/>
    </source>
</evidence>
<feature type="domain" description="PNPLA" evidence="5">
    <location>
        <begin position="93"/>
        <end position="286"/>
    </location>
</feature>
<feature type="active site" description="Proton acceptor" evidence="4">
    <location>
        <position position="273"/>
    </location>
</feature>
<feature type="active site" description="Nucleophile" evidence="4">
    <location>
        <position position="126"/>
    </location>
</feature>
<keyword evidence="3 4" id="KW-0443">Lipid metabolism</keyword>
<feature type="short sequence motif" description="DGA/G" evidence="4">
    <location>
        <begin position="273"/>
        <end position="275"/>
    </location>
</feature>
<evidence type="ECO:0000313" key="7">
    <source>
        <dbReference type="Proteomes" id="UP000255469"/>
    </source>
</evidence>
<proteinExistence type="predicted"/>
<protein>
    <submittedName>
        <fullName evidence="6">NTE family protein rssA</fullName>
    </submittedName>
</protein>
<dbReference type="InterPro" id="IPR002641">
    <property type="entry name" value="PNPLA_dom"/>
</dbReference>
<evidence type="ECO:0000313" key="6">
    <source>
        <dbReference type="EMBL" id="SUB86582.1"/>
    </source>
</evidence>
<dbReference type="PROSITE" id="PS51635">
    <property type="entry name" value="PNPLA"/>
    <property type="match status" value="1"/>
</dbReference>